<protein>
    <recommendedName>
        <fullName evidence="3">histidine kinase</fullName>
        <ecNumber evidence="3">2.7.13.3</ecNumber>
    </recommendedName>
</protein>
<dbReference type="Pfam" id="PF02518">
    <property type="entry name" value="HATPase_c"/>
    <property type="match status" value="1"/>
</dbReference>
<evidence type="ECO:0000313" key="17">
    <source>
        <dbReference type="Proteomes" id="UP000295357"/>
    </source>
</evidence>
<dbReference type="SUPFAM" id="SSF55874">
    <property type="entry name" value="ATPase domain of HSP90 chaperone/DNA topoisomerase II/histidine kinase"/>
    <property type="match status" value="1"/>
</dbReference>
<evidence type="ECO:0000256" key="12">
    <source>
        <dbReference type="ARBA" id="ARBA00023136"/>
    </source>
</evidence>
<dbReference type="Gene3D" id="1.10.287.130">
    <property type="match status" value="1"/>
</dbReference>
<accession>A0A4R6MW90</accession>
<keyword evidence="8 16" id="KW-0418">Kinase</keyword>
<dbReference type="EC" id="2.7.13.3" evidence="3"/>
<feature type="domain" description="Histidine kinase" evidence="14">
    <location>
        <begin position="263"/>
        <end position="475"/>
    </location>
</feature>
<name>A0A4R6MW90_9BURK</name>
<dbReference type="PROSITE" id="PS50109">
    <property type="entry name" value="HIS_KIN"/>
    <property type="match status" value="1"/>
</dbReference>
<dbReference type="GO" id="GO:0005524">
    <property type="term" value="F:ATP binding"/>
    <property type="evidence" value="ECO:0007669"/>
    <property type="project" value="UniProtKB-KW"/>
</dbReference>
<keyword evidence="6 13" id="KW-0812">Transmembrane</keyword>
<dbReference type="SMART" id="SM00304">
    <property type="entry name" value="HAMP"/>
    <property type="match status" value="1"/>
</dbReference>
<feature type="domain" description="HAMP" evidence="15">
    <location>
        <begin position="203"/>
        <end position="255"/>
    </location>
</feature>
<dbReference type="Gene3D" id="3.30.565.10">
    <property type="entry name" value="Histidine kinase-like ATPase, C-terminal domain"/>
    <property type="match status" value="1"/>
</dbReference>
<evidence type="ECO:0000256" key="4">
    <source>
        <dbReference type="ARBA" id="ARBA00022553"/>
    </source>
</evidence>
<organism evidence="16 17">
    <name type="scientific">Roseateles asaccharophilus</name>
    <dbReference type="NCBI Taxonomy" id="582607"/>
    <lineage>
        <taxon>Bacteria</taxon>
        <taxon>Pseudomonadati</taxon>
        <taxon>Pseudomonadota</taxon>
        <taxon>Betaproteobacteria</taxon>
        <taxon>Burkholderiales</taxon>
        <taxon>Sphaerotilaceae</taxon>
        <taxon>Roseateles</taxon>
    </lineage>
</organism>
<sequence>MTQAPWWRGVAALWQRLREPSLVRGLLLAQAALVTLLWLSLVAWLLADEISQSEMEKSIPAMQAVVMSAQALADQPEALARVLEQVDRWNRSGSEGAQDEDLLPNGMVMWRGPQRLFASAGLAEALLGPHPPGLHTLEHAGDSWLVLTVQGQGAAAGEQTSLSFVYPHSVMALMVSLEGRGLLVLPLLVSLPLLLLPAWLSVRWALRPWRRLSEEVARRGAQDLEPFVAPSKAQELRPLVSALNRLLAQLREARARERRFVADAAHELRTPLTALNVYAESLRELSGEPQSQALLAGMLRSSERAVRLVNQLLALMRSEAEAQGALQRLDLAQLVPEVLAELAPLARLRQVVLDCEAPESPLWLMARPEGLHALFANLVENAIKYGPQAGTVRLRLWREPGCLRATVADQGPGIAPEWRQAVLSRFTRLPGQAQPGSGLGLAIADSVMQAQGGSLQLDDAPGGGLLVLLCWPDGAEPAALSDGAGAAR</sequence>
<dbReference type="CDD" id="cd00075">
    <property type="entry name" value="HATPase"/>
    <property type="match status" value="1"/>
</dbReference>
<evidence type="ECO:0000256" key="13">
    <source>
        <dbReference type="SAM" id="Phobius"/>
    </source>
</evidence>
<comment type="catalytic activity">
    <reaction evidence="1">
        <text>ATP + protein L-histidine = ADP + protein N-phospho-L-histidine.</text>
        <dbReference type="EC" id="2.7.13.3"/>
    </reaction>
</comment>
<dbReference type="Proteomes" id="UP000295357">
    <property type="component" value="Unassembled WGS sequence"/>
</dbReference>
<keyword evidence="10 13" id="KW-1133">Transmembrane helix</keyword>
<dbReference type="PROSITE" id="PS50885">
    <property type="entry name" value="HAMP"/>
    <property type="match status" value="1"/>
</dbReference>
<dbReference type="SMART" id="SM00387">
    <property type="entry name" value="HATPase_c"/>
    <property type="match status" value="1"/>
</dbReference>
<evidence type="ECO:0000256" key="11">
    <source>
        <dbReference type="ARBA" id="ARBA00023012"/>
    </source>
</evidence>
<dbReference type="Pfam" id="PF00672">
    <property type="entry name" value="HAMP"/>
    <property type="match status" value="1"/>
</dbReference>
<dbReference type="PRINTS" id="PR00344">
    <property type="entry name" value="BCTRLSENSOR"/>
</dbReference>
<dbReference type="InterPro" id="IPR050428">
    <property type="entry name" value="TCS_sensor_his_kinase"/>
</dbReference>
<dbReference type="AlphaFoldDB" id="A0A4R6MW90"/>
<comment type="subcellular location">
    <subcellularLocation>
        <location evidence="2">Membrane</location>
        <topology evidence="2">Multi-pass membrane protein</topology>
    </subcellularLocation>
</comment>
<dbReference type="RefSeq" id="WP_133605226.1">
    <property type="nucleotide sequence ID" value="NZ_JAUFPJ010000011.1"/>
</dbReference>
<dbReference type="InterPro" id="IPR004358">
    <property type="entry name" value="Sig_transdc_His_kin-like_C"/>
</dbReference>
<evidence type="ECO:0000256" key="6">
    <source>
        <dbReference type="ARBA" id="ARBA00022692"/>
    </source>
</evidence>
<evidence type="ECO:0000256" key="8">
    <source>
        <dbReference type="ARBA" id="ARBA00022777"/>
    </source>
</evidence>
<feature type="transmembrane region" description="Helical" evidence="13">
    <location>
        <begin position="26"/>
        <end position="47"/>
    </location>
</feature>
<proteinExistence type="predicted"/>
<dbReference type="PANTHER" id="PTHR45436">
    <property type="entry name" value="SENSOR HISTIDINE KINASE YKOH"/>
    <property type="match status" value="1"/>
</dbReference>
<keyword evidence="17" id="KW-1185">Reference proteome</keyword>
<dbReference type="SMART" id="SM00388">
    <property type="entry name" value="HisKA"/>
    <property type="match status" value="1"/>
</dbReference>
<keyword evidence="9" id="KW-0067">ATP-binding</keyword>
<dbReference type="InterPro" id="IPR003594">
    <property type="entry name" value="HATPase_dom"/>
</dbReference>
<reference evidence="16 17" key="1">
    <citation type="submission" date="2019-03" db="EMBL/GenBank/DDBJ databases">
        <title>Genomic Encyclopedia of Type Strains, Phase IV (KMG-IV): sequencing the most valuable type-strain genomes for metagenomic binning, comparative biology and taxonomic classification.</title>
        <authorList>
            <person name="Goeker M."/>
        </authorList>
    </citation>
    <scope>NUCLEOTIDE SEQUENCE [LARGE SCALE GENOMIC DNA]</scope>
    <source>
        <strain evidence="16 17">DSM 25082</strain>
    </source>
</reference>
<keyword evidence="7" id="KW-0547">Nucleotide-binding</keyword>
<evidence type="ECO:0000259" key="15">
    <source>
        <dbReference type="PROSITE" id="PS50885"/>
    </source>
</evidence>
<evidence type="ECO:0000256" key="1">
    <source>
        <dbReference type="ARBA" id="ARBA00000085"/>
    </source>
</evidence>
<dbReference type="CDD" id="cd00082">
    <property type="entry name" value="HisKA"/>
    <property type="match status" value="1"/>
</dbReference>
<evidence type="ECO:0000256" key="10">
    <source>
        <dbReference type="ARBA" id="ARBA00022989"/>
    </source>
</evidence>
<dbReference type="OrthoDB" id="8554694at2"/>
<keyword evidence="5" id="KW-0808">Transferase</keyword>
<evidence type="ECO:0000256" key="5">
    <source>
        <dbReference type="ARBA" id="ARBA00022679"/>
    </source>
</evidence>
<dbReference type="InterPro" id="IPR003661">
    <property type="entry name" value="HisK_dim/P_dom"/>
</dbReference>
<dbReference type="PANTHER" id="PTHR45436:SF14">
    <property type="entry name" value="SENSOR PROTEIN QSEC"/>
    <property type="match status" value="1"/>
</dbReference>
<evidence type="ECO:0000256" key="3">
    <source>
        <dbReference type="ARBA" id="ARBA00012438"/>
    </source>
</evidence>
<comment type="caution">
    <text evidence="16">The sequence shown here is derived from an EMBL/GenBank/DDBJ whole genome shotgun (WGS) entry which is preliminary data.</text>
</comment>
<keyword evidence="12 13" id="KW-0472">Membrane</keyword>
<dbReference type="GO" id="GO:0000155">
    <property type="term" value="F:phosphorelay sensor kinase activity"/>
    <property type="evidence" value="ECO:0007669"/>
    <property type="project" value="InterPro"/>
</dbReference>
<evidence type="ECO:0000256" key="9">
    <source>
        <dbReference type="ARBA" id="ARBA00022840"/>
    </source>
</evidence>
<evidence type="ECO:0000256" key="7">
    <source>
        <dbReference type="ARBA" id="ARBA00022741"/>
    </source>
</evidence>
<dbReference type="GO" id="GO:0005886">
    <property type="term" value="C:plasma membrane"/>
    <property type="evidence" value="ECO:0007669"/>
    <property type="project" value="TreeGrafter"/>
</dbReference>
<dbReference type="InterPro" id="IPR005467">
    <property type="entry name" value="His_kinase_dom"/>
</dbReference>
<keyword evidence="4" id="KW-0597">Phosphoprotein</keyword>
<dbReference type="InterPro" id="IPR036097">
    <property type="entry name" value="HisK_dim/P_sf"/>
</dbReference>
<dbReference type="InterPro" id="IPR003660">
    <property type="entry name" value="HAMP_dom"/>
</dbReference>
<dbReference type="Pfam" id="PF00512">
    <property type="entry name" value="HisKA"/>
    <property type="match status" value="1"/>
</dbReference>
<dbReference type="EMBL" id="SNXE01000010">
    <property type="protein sequence ID" value="TDP05695.1"/>
    <property type="molecule type" value="Genomic_DNA"/>
</dbReference>
<evidence type="ECO:0000256" key="2">
    <source>
        <dbReference type="ARBA" id="ARBA00004141"/>
    </source>
</evidence>
<evidence type="ECO:0000313" key="16">
    <source>
        <dbReference type="EMBL" id="TDP05695.1"/>
    </source>
</evidence>
<evidence type="ECO:0000259" key="14">
    <source>
        <dbReference type="PROSITE" id="PS50109"/>
    </source>
</evidence>
<gene>
    <name evidence="16" type="ORF">DFR39_110123</name>
</gene>
<dbReference type="InterPro" id="IPR036890">
    <property type="entry name" value="HATPase_C_sf"/>
</dbReference>
<dbReference type="SUPFAM" id="SSF47384">
    <property type="entry name" value="Homodimeric domain of signal transducing histidine kinase"/>
    <property type="match status" value="1"/>
</dbReference>
<keyword evidence="11" id="KW-0902">Two-component regulatory system</keyword>